<feature type="domain" description="U-box" evidence="2">
    <location>
        <begin position="1004"/>
        <end position="1078"/>
    </location>
</feature>
<name>A0AAV7KJ94_9METZ</name>
<dbReference type="SUPFAM" id="SSF54495">
    <property type="entry name" value="UBC-like"/>
    <property type="match status" value="1"/>
</dbReference>
<dbReference type="Gene3D" id="3.10.110.10">
    <property type="entry name" value="Ubiquitin Conjugating Enzyme"/>
    <property type="match status" value="1"/>
</dbReference>
<dbReference type="Gene3D" id="3.40.50.410">
    <property type="entry name" value="von Willebrand factor, type A domain"/>
    <property type="match status" value="1"/>
</dbReference>
<dbReference type="Proteomes" id="UP001165289">
    <property type="component" value="Unassembled WGS sequence"/>
</dbReference>
<organism evidence="3 4">
    <name type="scientific">Oopsacas minuta</name>
    <dbReference type="NCBI Taxonomy" id="111878"/>
    <lineage>
        <taxon>Eukaryota</taxon>
        <taxon>Metazoa</taxon>
        <taxon>Porifera</taxon>
        <taxon>Hexactinellida</taxon>
        <taxon>Hexasterophora</taxon>
        <taxon>Lyssacinosida</taxon>
        <taxon>Leucopsacidae</taxon>
        <taxon>Oopsacas</taxon>
    </lineage>
</organism>
<dbReference type="PROSITE" id="PS51698">
    <property type="entry name" value="U_BOX"/>
    <property type="match status" value="1"/>
</dbReference>
<dbReference type="PROSITE" id="PS50127">
    <property type="entry name" value="UBC_2"/>
    <property type="match status" value="1"/>
</dbReference>
<dbReference type="SMART" id="SM00504">
    <property type="entry name" value="Ubox"/>
    <property type="match status" value="1"/>
</dbReference>
<dbReference type="AlphaFoldDB" id="A0AAV7KJ94"/>
<dbReference type="EMBL" id="JAKMXF010000044">
    <property type="protein sequence ID" value="KAI6660011.1"/>
    <property type="molecule type" value="Genomic_DNA"/>
</dbReference>
<reference evidence="3 4" key="1">
    <citation type="journal article" date="2023" name="BMC Biol.">
        <title>The compact genome of the sponge Oopsacas minuta (Hexactinellida) is lacking key metazoan core genes.</title>
        <authorList>
            <person name="Santini S."/>
            <person name="Schenkelaars Q."/>
            <person name="Jourda C."/>
            <person name="Duchesne M."/>
            <person name="Belahbib H."/>
            <person name="Rocher C."/>
            <person name="Selva M."/>
            <person name="Riesgo A."/>
            <person name="Vervoort M."/>
            <person name="Leys S.P."/>
            <person name="Kodjabachian L."/>
            <person name="Le Bivic A."/>
            <person name="Borchiellini C."/>
            <person name="Claverie J.M."/>
            <person name="Renard E."/>
        </authorList>
    </citation>
    <scope>NUCLEOTIDE SEQUENCE [LARGE SCALE GENOMIC DNA]</scope>
    <source>
        <strain evidence="3">SPO-2</strain>
    </source>
</reference>
<dbReference type="GO" id="GO:0016567">
    <property type="term" value="P:protein ubiquitination"/>
    <property type="evidence" value="ECO:0007669"/>
    <property type="project" value="InterPro"/>
</dbReference>
<dbReference type="InterPro" id="IPR036465">
    <property type="entry name" value="vWFA_dom_sf"/>
</dbReference>
<proteinExistence type="predicted"/>
<dbReference type="Pfam" id="PF04564">
    <property type="entry name" value="U-box"/>
    <property type="match status" value="1"/>
</dbReference>
<comment type="caution">
    <text evidence="3">The sequence shown here is derived from an EMBL/GenBank/DDBJ whole genome shotgun (WGS) entry which is preliminary data.</text>
</comment>
<protein>
    <submittedName>
        <fullName evidence="3">Uncharacterized protein</fullName>
    </submittedName>
</protein>
<gene>
    <name evidence="3" type="ORF">LOD99_14352</name>
</gene>
<dbReference type="InterPro" id="IPR003613">
    <property type="entry name" value="Ubox_domain"/>
</dbReference>
<dbReference type="SUPFAM" id="SSF53300">
    <property type="entry name" value="vWA-like"/>
    <property type="match status" value="1"/>
</dbReference>
<feature type="domain" description="UBC core" evidence="1">
    <location>
        <begin position="839"/>
        <end position="985"/>
    </location>
</feature>
<accession>A0AAV7KJ94</accession>
<dbReference type="Gene3D" id="3.30.40.10">
    <property type="entry name" value="Zinc/RING finger domain, C3HC4 (zinc finger)"/>
    <property type="match status" value="1"/>
</dbReference>
<evidence type="ECO:0000259" key="2">
    <source>
        <dbReference type="PROSITE" id="PS51698"/>
    </source>
</evidence>
<evidence type="ECO:0000313" key="4">
    <source>
        <dbReference type="Proteomes" id="UP001165289"/>
    </source>
</evidence>
<dbReference type="InterPro" id="IPR000608">
    <property type="entry name" value="UBC"/>
</dbReference>
<dbReference type="GO" id="GO:0004842">
    <property type="term" value="F:ubiquitin-protein transferase activity"/>
    <property type="evidence" value="ECO:0007669"/>
    <property type="project" value="InterPro"/>
</dbReference>
<dbReference type="SMART" id="SM00212">
    <property type="entry name" value="UBCc"/>
    <property type="match status" value="1"/>
</dbReference>
<dbReference type="SUPFAM" id="SSF57850">
    <property type="entry name" value="RING/U-box"/>
    <property type="match status" value="1"/>
</dbReference>
<keyword evidence="4" id="KW-1185">Reference proteome</keyword>
<evidence type="ECO:0000313" key="3">
    <source>
        <dbReference type="EMBL" id="KAI6660011.1"/>
    </source>
</evidence>
<dbReference type="InterPro" id="IPR050113">
    <property type="entry name" value="Ub_conjugating_enzyme"/>
</dbReference>
<sequence>MSSSDSEITEFLNKLKLLKYKDKFREDGPHYVENVGDFIRFLSELNLLKEIGMTVFEVNRFKRLCEKTIEEFDNAERIQISKPRTEDKFGEAINGKDTAPKYCSARFSNLNVLRIRTKILTQEHILRKSTVVITVDLSWLYYQLISMIHKSLQRDVHGIVFESVELYSATGYPLALNPPKYFEQISKWNLEQNDLLYIYPKKIQSEKIISYTRYKDPFHIKVRIEKMDVSIQIELRHVVIFCCDLKTLISLQLHLPAEILTLQFLYINDNIKEKPDDRLELELKQVEDEHILISVQILESFWKGDSYLGAFKSSLYTSCIPQNMSDWDCFNCLLLYLSRVKTNIGRERLLSMLGLVRRISCSPPLVLSLHRLLNESKLYLPHRVAINEGIITTLSLLISESNPGIENFSMFWMYLEKYAENKHKDTEVYETQYISKYTRESPKDHEIKKLLQAFPEAEDVIVTWRNCPSAYEPFLYRGLSVTEFSQNKIMQRFPLKHPIELYQEFINNGDNYGLLRPPSQLSSYYIFLGRTKGRYGYFDFFNPNDGERVSWNPQDKITSENLHIENTKQYQMLIIILDISKDMDYGCYEYSAGRDAKEPNLITSSLEMALRIIELLVDSLIGLNCKYLLSIILISNSHQQFIRGVNVFQPLTLEYVKTLHRLREFLETTPLNENPYKRKPSQGIIVNALFLLVDEFKPYENTTQVFLLTNHYSERKYYGSKQNSIVQKLTHHKFVLNALILSDHKSHNLSEICAATKGKYFDQINITNLQQSHEKISSHYLLEYSSLIQDIVNPLNLDSYKMILSDFSKKLSSSESVLESAQTKKEKVYTYLFQSKKIPNIIYILKLISNYLRSPNPYCKIYSIHDNILNWITIIQGPENSPYQKSIMFLEFSFGIDFPRKPPTFRFLSYHYHPNIRKTGEICHPIIIEDYHPNITLRQMLDSIYDMLCFPIPSHAVRYKVFEIFVFYFDVFKRLVESFIEVFGSHLTLTDCLQDLCIKESLNVHPEPFLCPLTGELFDSPMITREGDSYERHAILQHLKHHQYDPLTKKIPLTEADLIPNTALLSAVHKYRKKCCEKEYWWEH</sequence>
<dbReference type="PANTHER" id="PTHR24067">
    <property type="entry name" value="UBIQUITIN-CONJUGATING ENZYME E2"/>
    <property type="match status" value="1"/>
</dbReference>
<dbReference type="InterPro" id="IPR016135">
    <property type="entry name" value="UBQ-conjugating_enzyme/RWD"/>
</dbReference>
<dbReference type="CDD" id="cd00195">
    <property type="entry name" value="UBCc_UEV"/>
    <property type="match status" value="1"/>
</dbReference>
<evidence type="ECO:0000259" key="1">
    <source>
        <dbReference type="PROSITE" id="PS50127"/>
    </source>
</evidence>
<dbReference type="Pfam" id="PF00179">
    <property type="entry name" value="UQ_con"/>
    <property type="match status" value="1"/>
</dbReference>
<dbReference type="InterPro" id="IPR013083">
    <property type="entry name" value="Znf_RING/FYVE/PHD"/>
</dbReference>